<dbReference type="Pfam" id="PF01625">
    <property type="entry name" value="PMSR"/>
    <property type="match status" value="1"/>
</dbReference>
<comment type="similarity">
    <text evidence="4">Belongs to the MsrA Met sulfoxide reductase family.</text>
</comment>
<keyword evidence="5" id="KW-0732">Signal</keyword>
<feature type="domain" description="Peptide methionine sulphoxide reductase MsrA" evidence="6">
    <location>
        <begin position="50"/>
        <end position="201"/>
    </location>
</feature>
<comment type="catalytic activity">
    <reaction evidence="2 4">
        <text>L-methionyl-[protein] + [thioredoxin]-disulfide + H2O = L-methionyl-(S)-S-oxide-[protein] + [thioredoxin]-dithiol</text>
        <dbReference type="Rhea" id="RHEA:14217"/>
        <dbReference type="Rhea" id="RHEA-COMP:10698"/>
        <dbReference type="Rhea" id="RHEA-COMP:10700"/>
        <dbReference type="Rhea" id="RHEA-COMP:12313"/>
        <dbReference type="Rhea" id="RHEA-COMP:12315"/>
        <dbReference type="ChEBI" id="CHEBI:15377"/>
        <dbReference type="ChEBI" id="CHEBI:16044"/>
        <dbReference type="ChEBI" id="CHEBI:29950"/>
        <dbReference type="ChEBI" id="CHEBI:44120"/>
        <dbReference type="ChEBI" id="CHEBI:50058"/>
        <dbReference type="EC" id="1.8.4.11"/>
    </reaction>
</comment>
<dbReference type="Proteomes" id="UP000199031">
    <property type="component" value="Unassembled WGS sequence"/>
</dbReference>
<dbReference type="HAMAP" id="MF_01401">
    <property type="entry name" value="MsrA"/>
    <property type="match status" value="1"/>
</dbReference>
<evidence type="ECO:0000256" key="2">
    <source>
        <dbReference type="ARBA" id="ARBA00047806"/>
    </source>
</evidence>
<dbReference type="GO" id="GO:0033744">
    <property type="term" value="F:L-methionine:thioredoxin-disulfide S-oxidoreductase activity"/>
    <property type="evidence" value="ECO:0007669"/>
    <property type="project" value="RHEA"/>
</dbReference>
<dbReference type="RefSeq" id="WP_090661282.1">
    <property type="nucleotide sequence ID" value="NZ_FOXQ01000012.1"/>
</dbReference>
<evidence type="ECO:0000256" key="3">
    <source>
        <dbReference type="ARBA" id="ARBA00048782"/>
    </source>
</evidence>
<dbReference type="PANTHER" id="PTHR43774">
    <property type="entry name" value="PEPTIDE METHIONINE SULFOXIDE REDUCTASE"/>
    <property type="match status" value="1"/>
</dbReference>
<dbReference type="PANTHER" id="PTHR43774:SF1">
    <property type="entry name" value="PEPTIDE METHIONINE SULFOXIDE REDUCTASE MSRA 2"/>
    <property type="match status" value="1"/>
</dbReference>
<feature type="chain" id="PRO_5011642132" description="Peptide methionine sulfoxide reductase MsrA" evidence="5">
    <location>
        <begin position="27"/>
        <end position="233"/>
    </location>
</feature>
<dbReference type="EMBL" id="FOXQ01000012">
    <property type="protein sequence ID" value="SFQ43399.1"/>
    <property type="molecule type" value="Genomic_DNA"/>
</dbReference>
<dbReference type="OrthoDB" id="4174719at2"/>
<comment type="function">
    <text evidence="4">Has an important function as a repair enzyme for proteins that have been inactivated by oxidation. Catalyzes the reversible oxidation-reduction of methionine sulfoxide in proteins to methionine.</text>
</comment>
<evidence type="ECO:0000313" key="7">
    <source>
        <dbReference type="EMBL" id="SFQ43399.1"/>
    </source>
</evidence>
<protein>
    <recommendedName>
        <fullName evidence="4">Peptide methionine sulfoxide reductase MsrA</fullName>
        <shortName evidence="4">Protein-methionine-S-oxide reductase</shortName>
        <ecNumber evidence="4">1.8.4.11</ecNumber>
    </recommendedName>
    <alternativeName>
        <fullName evidence="4">Peptide-methionine (S)-S-oxide reductase</fullName>
        <shortName evidence="4">Peptide Met(O) reductase</shortName>
    </alternativeName>
</protein>
<evidence type="ECO:0000256" key="4">
    <source>
        <dbReference type="HAMAP-Rule" id="MF_01401"/>
    </source>
</evidence>
<evidence type="ECO:0000256" key="5">
    <source>
        <dbReference type="SAM" id="SignalP"/>
    </source>
</evidence>
<dbReference type="InterPro" id="IPR036509">
    <property type="entry name" value="Met_Sox_Rdtase_MsrA_sf"/>
</dbReference>
<evidence type="ECO:0000256" key="1">
    <source>
        <dbReference type="ARBA" id="ARBA00023002"/>
    </source>
</evidence>
<name>A0A1I5YGS1_9BACT</name>
<evidence type="ECO:0000313" key="8">
    <source>
        <dbReference type="Proteomes" id="UP000199031"/>
    </source>
</evidence>
<dbReference type="EC" id="1.8.4.11" evidence="4"/>
<gene>
    <name evidence="4" type="primary">msrA</name>
    <name evidence="7" type="ORF">SAMN05444277_11229</name>
</gene>
<dbReference type="Gene3D" id="3.30.1060.10">
    <property type="entry name" value="Peptide methionine sulphoxide reductase MsrA"/>
    <property type="match status" value="1"/>
</dbReference>
<organism evidence="7 8">
    <name type="scientific">Parafilimonas terrae</name>
    <dbReference type="NCBI Taxonomy" id="1465490"/>
    <lineage>
        <taxon>Bacteria</taxon>
        <taxon>Pseudomonadati</taxon>
        <taxon>Bacteroidota</taxon>
        <taxon>Chitinophagia</taxon>
        <taxon>Chitinophagales</taxon>
        <taxon>Chitinophagaceae</taxon>
        <taxon>Parafilimonas</taxon>
    </lineage>
</organism>
<proteinExistence type="inferred from homology"/>
<dbReference type="STRING" id="1465490.SAMN05444277_11229"/>
<accession>A0A1I5YGS1</accession>
<comment type="catalytic activity">
    <reaction evidence="3 4">
        <text>[thioredoxin]-disulfide + L-methionine + H2O = L-methionine (S)-S-oxide + [thioredoxin]-dithiol</text>
        <dbReference type="Rhea" id="RHEA:19993"/>
        <dbReference type="Rhea" id="RHEA-COMP:10698"/>
        <dbReference type="Rhea" id="RHEA-COMP:10700"/>
        <dbReference type="ChEBI" id="CHEBI:15377"/>
        <dbReference type="ChEBI" id="CHEBI:29950"/>
        <dbReference type="ChEBI" id="CHEBI:50058"/>
        <dbReference type="ChEBI" id="CHEBI:57844"/>
        <dbReference type="ChEBI" id="CHEBI:58772"/>
        <dbReference type="EC" id="1.8.4.11"/>
    </reaction>
</comment>
<evidence type="ECO:0000259" key="6">
    <source>
        <dbReference type="Pfam" id="PF01625"/>
    </source>
</evidence>
<dbReference type="AlphaFoldDB" id="A0A1I5YGS1"/>
<dbReference type="NCBIfam" id="TIGR00401">
    <property type="entry name" value="msrA"/>
    <property type="match status" value="1"/>
</dbReference>
<keyword evidence="8" id="KW-1185">Reference proteome</keyword>
<dbReference type="GO" id="GO:0008113">
    <property type="term" value="F:peptide-methionine (S)-S-oxide reductase activity"/>
    <property type="evidence" value="ECO:0007669"/>
    <property type="project" value="UniProtKB-UniRule"/>
</dbReference>
<dbReference type="SUPFAM" id="SSF55068">
    <property type="entry name" value="Peptide methionine sulfoxide reductase"/>
    <property type="match status" value="1"/>
</dbReference>
<keyword evidence="1 4" id="KW-0560">Oxidoreductase</keyword>
<sequence>MLLNITHLFSLSVLGFAGVFSLSSCAGHNSQSATSMNEQKVTTTAATDTASFGTGCFWCTEAIFQRLNGVIRVMSGYSGGSVPNPTYEEVCTGTTGHAECCQVVYDPSVISYDELLEVFWKTHDPTTLNRQGNDVGPQYRSVIFYHSEEQKEKAEHYKTALNDSNVFNKPIVTAIEPYKNFYVAENYHQQYYDYNPGQMYCRLVIAPKVEKFEKVFKNKLKSTVKNSEMANNQ</sequence>
<feature type="signal peptide" evidence="5">
    <location>
        <begin position="1"/>
        <end position="26"/>
    </location>
</feature>
<reference evidence="7 8" key="1">
    <citation type="submission" date="2016-10" db="EMBL/GenBank/DDBJ databases">
        <authorList>
            <person name="de Groot N.N."/>
        </authorList>
    </citation>
    <scope>NUCLEOTIDE SEQUENCE [LARGE SCALE GENOMIC DNA]</scope>
    <source>
        <strain evidence="7 8">DSM 28286</strain>
    </source>
</reference>
<dbReference type="InterPro" id="IPR002569">
    <property type="entry name" value="Met_Sox_Rdtase_MsrA_dom"/>
</dbReference>
<feature type="active site" evidence="4">
    <location>
        <position position="56"/>
    </location>
</feature>